<proteinExistence type="predicted"/>
<dbReference type="EMBL" id="CM010725">
    <property type="protein sequence ID" value="RZC83619.1"/>
    <property type="molecule type" value="Genomic_DNA"/>
</dbReference>
<protein>
    <submittedName>
        <fullName evidence="1">Uncharacterized protein</fullName>
    </submittedName>
</protein>
<name>A0A4Y7LHD8_PAPSO</name>
<dbReference type="AlphaFoldDB" id="A0A4Y7LHD8"/>
<dbReference type="Proteomes" id="UP000316621">
    <property type="component" value="Chromosome 11"/>
</dbReference>
<keyword evidence="2" id="KW-1185">Reference proteome</keyword>
<gene>
    <name evidence="1" type="ORF">C5167_046408</name>
</gene>
<reference evidence="1 2" key="1">
    <citation type="journal article" date="2018" name="Science">
        <title>The opium poppy genome and morphinan production.</title>
        <authorList>
            <person name="Guo L."/>
            <person name="Winzer T."/>
            <person name="Yang X."/>
            <person name="Li Y."/>
            <person name="Ning Z."/>
            <person name="He Z."/>
            <person name="Teodor R."/>
            <person name="Lu Y."/>
            <person name="Bowser T.A."/>
            <person name="Graham I.A."/>
            <person name="Ye K."/>
        </authorList>
    </citation>
    <scope>NUCLEOTIDE SEQUENCE [LARGE SCALE GENOMIC DNA]</scope>
    <source>
        <strain evidence="2">cv. HN1</strain>
        <tissue evidence="1">Leaves</tissue>
    </source>
</reference>
<organism evidence="1 2">
    <name type="scientific">Papaver somniferum</name>
    <name type="common">Opium poppy</name>
    <dbReference type="NCBI Taxonomy" id="3469"/>
    <lineage>
        <taxon>Eukaryota</taxon>
        <taxon>Viridiplantae</taxon>
        <taxon>Streptophyta</taxon>
        <taxon>Embryophyta</taxon>
        <taxon>Tracheophyta</taxon>
        <taxon>Spermatophyta</taxon>
        <taxon>Magnoliopsida</taxon>
        <taxon>Ranunculales</taxon>
        <taxon>Papaveraceae</taxon>
        <taxon>Papaveroideae</taxon>
        <taxon>Papaver</taxon>
    </lineage>
</organism>
<sequence>MQNSEAMVSIDMPVGPSEVLVIARLSLVILWSISTDLDDEGLLQISLEEVVMDSASLVLLRFYFILHWDEGQ</sequence>
<evidence type="ECO:0000313" key="1">
    <source>
        <dbReference type="EMBL" id="RZC83619.1"/>
    </source>
</evidence>
<dbReference type="Gramene" id="RZC83619">
    <property type="protein sequence ID" value="RZC83619"/>
    <property type="gene ID" value="C5167_046408"/>
</dbReference>
<accession>A0A4Y7LHD8</accession>
<evidence type="ECO:0000313" key="2">
    <source>
        <dbReference type="Proteomes" id="UP000316621"/>
    </source>
</evidence>